<dbReference type="InterPro" id="IPR017241">
    <property type="entry name" value="Toll-like_receptor"/>
</dbReference>
<dbReference type="GO" id="GO:0005886">
    <property type="term" value="C:plasma membrane"/>
    <property type="evidence" value="ECO:0007669"/>
    <property type="project" value="TreeGrafter"/>
</dbReference>
<comment type="subcellular location">
    <subcellularLocation>
        <location evidence="1">Membrane</location>
        <topology evidence="1">Single-pass type I membrane protein</topology>
    </subcellularLocation>
</comment>
<evidence type="ECO:0000313" key="18">
    <source>
        <dbReference type="Proteomes" id="UP000694388"/>
    </source>
</evidence>
<evidence type="ECO:0000256" key="5">
    <source>
        <dbReference type="ARBA" id="ARBA00022692"/>
    </source>
</evidence>
<evidence type="ECO:0000256" key="8">
    <source>
        <dbReference type="ARBA" id="ARBA00022859"/>
    </source>
</evidence>
<evidence type="ECO:0000256" key="3">
    <source>
        <dbReference type="ARBA" id="ARBA00022588"/>
    </source>
</evidence>
<comment type="similarity">
    <text evidence="2 14">Belongs to the Toll-like receptor family.</text>
</comment>
<keyword evidence="9 15" id="KW-1133">Transmembrane helix</keyword>
<sequence>MLQLSLFFSPSRMQVPLVSKIINCLISFASQTEIIVESFLPRRSGPAMLNIAIILTIFCTYLSWASNTACLTSCTHDTKQRECSTRWDSSDRLDLSSCGLHSVCQALFVDHEHISILDLSENHLCCFEASSFSNLHALQILKLHGQVLDNTVHRPTVNFSDLQHLKELSIMSYHVGNLSDLSHLRDFGSRLNLLELFFNPQISSNMSLNITGNLFVKQLRLSGKVKLWKDLQSLLLSVKDDPSIEIIINVDYLDFTHCNCAVYLTKLRLVQLTHQRLNIWQFFGDLIALRSLKESHNSIQGRGRCYYIEGMFETLEELDISNNPLKELKPCFPQHLKKFDLSYTQLSNIPDWFPGHFANLSVLGLEGNRLTTVQLHNMSLRELDVSRNLISSLDPFSLPQGLGLVQLNLSHNSITTLGTQVFPISMSNINLSSNTLSSLNPNTLPPNVHFLDLSQNKLYYISAGALPPSLIFLNISWNKLKGLEKDSLEGLLALKLFDAQHNPFFCTCDLRWFIEDFSQRSELNISHVENYLCTSRSTWEGKRKPILTYTVDDIKCSLGIQAAIGLASITVVLIILITVFIKCHGPWYMRMGWYWIRLKGKSHLDPETDFLYDAFVSYSEKDAAWSYDLIQKLEAEGLRVCCHERDFMAGRPIIDNIMESIEGSRRAVFLLSENFVASAWCHYEFYFAQQRLMQSAEDRLILVLLDKLQHDSIPRRFVRLKQLLGRKCLLEFPKEPEKQDTFWNDLRAALQQPLNEPDAGKH</sequence>
<dbReference type="PANTHER" id="PTHR24365:SF530">
    <property type="entry name" value="MSTPROX-RELATED"/>
    <property type="match status" value="1"/>
</dbReference>
<feature type="domain" description="TIR" evidence="16">
    <location>
        <begin position="610"/>
        <end position="750"/>
    </location>
</feature>
<keyword evidence="12" id="KW-0325">Glycoprotein</keyword>
<dbReference type="GO" id="GO:0045087">
    <property type="term" value="P:innate immune response"/>
    <property type="evidence" value="ECO:0007669"/>
    <property type="project" value="UniProtKB-UniRule"/>
</dbReference>
<evidence type="ECO:0000259" key="16">
    <source>
        <dbReference type="PROSITE" id="PS50104"/>
    </source>
</evidence>
<dbReference type="InterPro" id="IPR032675">
    <property type="entry name" value="LRR_dom_sf"/>
</dbReference>
<dbReference type="GO" id="GO:0006954">
    <property type="term" value="P:inflammatory response"/>
    <property type="evidence" value="ECO:0007669"/>
    <property type="project" value="UniProtKB-UniRule"/>
</dbReference>
<dbReference type="GO" id="GO:0004888">
    <property type="term" value="F:transmembrane signaling receptor activity"/>
    <property type="evidence" value="ECO:0007669"/>
    <property type="project" value="InterPro"/>
</dbReference>
<evidence type="ECO:0000313" key="17">
    <source>
        <dbReference type="Ensembl" id="ENSEBUP00000022099.1"/>
    </source>
</evidence>
<evidence type="ECO:0000256" key="15">
    <source>
        <dbReference type="SAM" id="Phobius"/>
    </source>
</evidence>
<dbReference type="Pfam" id="PF13855">
    <property type="entry name" value="LRR_8"/>
    <property type="match status" value="2"/>
</dbReference>
<keyword evidence="6" id="KW-0732">Signal</keyword>
<proteinExistence type="inferred from homology"/>
<keyword evidence="10 15" id="KW-0472">Membrane</keyword>
<feature type="transmembrane region" description="Helical" evidence="15">
    <location>
        <begin position="558"/>
        <end position="581"/>
    </location>
</feature>
<dbReference type="PROSITE" id="PS51450">
    <property type="entry name" value="LRR"/>
    <property type="match status" value="1"/>
</dbReference>
<keyword evidence="8 14" id="KW-0391">Immunity</keyword>
<evidence type="ECO:0000256" key="14">
    <source>
        <dbReference type="PIRNR" id="PIRNR037595"/>
    </source>
</evidence>
<evidence type="ECO:0000256" key="1">
    <source>
        <dbReference type="ARBA" id="ARBA00004479"/>
    </source>
</evidence>
<dbReference type="Pfam" id="PF13676">
    <property type="entry name" value="TIR_2"/>
    <property type="match status" value="1"/>
</dbReference>
<evidence type="ECO:0000256" key="12">
    <source>
        <dbReference type="ARBA" id="ARBA00023180"/>
    </source>
</evidence>
<dbReference type="PROSITE" id="PS50104">
    <property type="entry name" value="TIR"/>
    <property type="match status" value="1"/>
</dbReference>
<dbReference type="GeneTree" id="ENSGT00940000156323"/>
<dbReference type="FunFam" id="3.40.50.10140:FF:000001">
    <property type="entry name" value="Toll-like receptor 2"/>
    <property type="match status" value="1"/>
</dbReference>
<evidence type="ECO:0000256" key="13">
    <source>
        <dbReference type="ARBA" id="ARBA00023198"/>
    </source>
</evidence>
<keyword evidence="11 14" id="KW-0675">Receptor</keyword>
<dbReference type="SMART" id="SM00255">
    <property type="entry name" value="TIR"/>
    <property type="match status" value="1"/>
</dbReference>
<accession>A0A8C4QY81</accession>
<protein>
    <recommendedName>
        <fullName evidence="16">TIR domain-containing protein</fullName>
    </recommendedName>
</protein>
<dbReference type="PANTHER" id="PTHR24365">
    <property type="entry name" value="TOLL-LIKE RECEPTOR"/>
    <property type="match status" value="1"/>
</dbReference>
<dbReference type="OMA" id="LCHSFDI"/>
<dbReference type="SUPFAM" id="SSF52058">
    <property type="entry name" value="L domain-like"/>
    <property type="match status" value="2"/>
</dbReference>
<dbReference type="InterPro" id="IPR035897">
    <property type="entry name" value="Toll_tir_struct_dom_sf"/>
</dbReference>
<reference evidence="17" key="1">
    <citation type="submission" date="2025-08" db="UniProtKB">
        <authorList>
            <consortium name="Ensembl"/>
        </authorList>
    </citation>
    <scope>IDENTIFICATION</scope>
</reference>
<dbReference type="AlphaFoldDB" id="A0A8C4QY81"/>
<keyword evidence="13 14" id="KW-0395">Inflammatory response</keyword>
<reference evidence="17" key="2">
    <citation type="submission" date="2025-09" db="UniProtKB">
        <authorList>
            <consortium name="Ensembl"/>
        </authorList>
    </citation>
    <scope>IDENTIFICATION</scope>
</reference>
<evidence type="ECO:0000256" key="7">
    <source>
        <dbReference type="ARBA" id="ARBA00022737"/>
    </source>
</evidence>
<keyword evidence="7" id="KW-0677">Repeat</keyword>
<dbReference type="SUPFAM" id="SSF52200">
    <property type="entry name" value="Toll/Interleukin receptor TIR domain"/>
    <property type="match status" value="1"/>
</dbReference>
<dbReference type="Pfam" id="PF00560">
    <property type="entry name" value="LRR_1"/>
    <property type="match status" value="1"/>
</dbReference>
<evidence type="ECO:0000256" key="6">
    <source>
        <dbReference type="ARBA" id="ARBA00022729"/>
    </source>
</evidence>
<dbReference type="GO" id="GO:0002224">
    <property type="term" value="P:toll-like receptor signaling pathway"/>
    <property type="evidence" value="ECO:0007669"/>
    <property type="project" value="InterPro"/>
</dbReference>
<dbReference type="Gene3D" id="3.80.10.10">
    <property type="entry name" value="Ribonuclease Inhibitor"/>
    <property type="match status" value="4"/>
</dbReference>
<keyword evidence="5 15" id="KW-0812">Transmembrane</keyword>
<evidence type="ECO:0000256" key="11">
    <source>
        <dbReference type="ARBA" id="ARBA00023170"/>
    </source>
</evidence>
<dbReference type="PIRSF" id="PIRSF037595">
    <property type="entry name" value="Toll-like_receptor"/>
    <property type="match status" value="1"/>
</dbReference>
<evidence type="ECO:0000256" key="2">
    <source>
        <dbReference type="ARBA" id="ARBA00009634"/>
    </source>
</evidence>
<evidence type="ECO:0000256" key="9">
    <source>
        <dbReference type="ARBA" id="ARBA00022989"/>
    </source>
</evidence>
<keyword evidence="3 14" id="KW-0399">Innate immunity</keyword>
<organism evidence="17 18">
    <name type="scientific">Eptatretus burgeri</name>
    <name type="common">Inshore hagfish</name>
    <dbReference type="NCBI Taxonomy" id="7764"/>
    <lineage>
        <taxon>Eukaryota</taxon>
        <taxon>Metazoa</taxon>
        <taxon>Chordata</taxon>
        <taxon>Craniata</taxon>
        <taxon>Vertebrata</taxon>
        <taxon>Cyclostomata</taxon>
        <taxon>Myxini</taxon>
        <taxon>Myxiniformes</taxon>
        <taxon>Myxinidae</taxon>
        <taxon>Eptatretinae</taxon>
        <taxon>Eptatretus</taxon>
    </lineage>
</organism>
<dbReference type="Gene3D" id="3.40.50.10140">
    <property type="entry name" value="Toll/interleukin-1 receptor homology (TIR) domain"/>
    <property type="match status" value="1"/>
</dbReference>
<name>A0A8C4QY81_EPTBU</name>
<dbReference type="Proteomes" id="UP000694388">
    <property type="component" value="Unplaced"/>
</dbReference>
<dbReference type="Ensembl" id="ENSEBUT00000022675.1">
    <property type="protein sequence ID" value="ENSEBUP00000022099.1"/>
    <property type="gene ID" value="ENSEBUG00000013629.1"/>
</dbReference>
<evidence type="ECO:0000256" key="10">
    <source>
        <dbReference type="ARBA" id="ARBA00023136"/>
    </source>
</evidence>
<keyword evidence="18" id="KW-1185">Reference proteome</keyword>
<dbReference type="InterPro" id="IPR000157">
    <property type="entry name" value="TIR_dom"/>
</dbReference>
<dbReference type="InterPro" id="IPR001611">
    <property type="entry name" value="Leu-rich_rpt"/>
</dbReference>
<keyword evidence="4" id="KW-0433">Leucine-rich repeat</keyword>
<evidence type="ECO:0000256" key="4">
    <source>
        <dbReference type="ARBA" id="ARBA00022614"/>
    </source>
</evidence>